<keyword evidence="3" id="KW-1185">Reference proteome</keyword>
<dbReference type="GO" id="GO:0032259">
    <property type="term" value="P:methylation"/>
    <property type="evidence" value="ECO:0007669"/>
    <property type="project" value="UniProtKB-KW"/>
</dbReference>
<name>A0A7V8NX29_9BACT</name>
<dbReference type="PANTHER" id="PTHR43844">
    <property type="entry name" value="METHIONINE SYNTHASE"/>
    <property type="match status" value="1"/>
</dbReference>
<dbReference type="PANTHER" id="PTHR43844:SF1">
    <property type="entry name" value="METHIONINE SYNTHASE"/>
    <property type="match status" value="1"/>
</dbReference>
<dbReference type="EMBL" id="JACDQQ010002805">
    <property type="protein sequence ID" value="MBA0089037.1"/>
    <property type="molecule type" value="Genomic_DNA"/>
</dbReference>
<dbReference type="SUPFAM" id="SSF51726">
    <property type="entry name" value="UROD/MetE-like"/>
    <property type="match status" value="1"/>
</dbReference>
<reference evidence="2" key="1">
    <citation type="submission" date="2020-06" db="EMBL/GenBank/DDBJ databases">
        <title>Legume-microbial interactions unlock mineral nutrients during tropical forest succession.</title>
        <authorList>
            <person name="Epihov D.Z."/>
        </authorList>
    </citation>
    <scope>NUCLEOTIDE SEQUENCE [LARGE SCALE GENOMIC DNA]</scope>
    <source>
        <strain evidence="2">Pan2503</strain>
    </source>
</reference>
<dbReference type="Proteomes" id="UP000567293">
    <property type="component" value="Unassembled WGS sequence"/>
</dbReference>
<dbReference type="Pfam" id="PF01717">
    <property type="entry name" value="Meth_synt_2"/>
    <property type="match status" value="1"/>
</dbReference>
<evidence type="ECO:0000313" key="2">
    <source>
        <dbReference type="EMBL" id="MBA0089037.1"/>
    </source>
</evidence>
<evidence type="ECO:0000259" key="1">
    <source>
        <dbReference type="Pfam" id="PF01717"/>
    </source>
</evidence>
<gene>
    <name evidence="2" type="ORF">HRJ53_28945</name>
</gene>
<sequence length="133" mass="15040">HLCRGNNRSHWYAEGGYDRIAEKMFGTLEVDRFLLEYDDERSGTFAPLRFIPKGKTVVLGLVSSKVPQMEDPNVLEKRIQEAAQHVPLENLALSPQCGFASTAEGNLISEDRQWAKLKLVVNTARRVWAEQPS</sequence>
<dbReference type="GO" id="GO:0009086">
    <property type="term" value="P:methionine biosynthetic process"/>
    <property type="evidence" value="ECO:0007669"/>
    <property type="project" value="InterPro"/>
</dbReference>
<proteinExistence type="predicted"/>
<dbReference type="InterPro" id="IPR002629">
    <property type="entry name" value="Met_Synth_C/arc"/>
</dbReference>
<dbReference type="AlphaFoldDB" id="A0A7V8NX29"/>
<organism evidence="2 3">
    <name type="scientific">Candidatus Acidiferrum panamense</name>
    <dbReference type="NCBI Taxonomy" id="2741543"/>
    <lineage>
        <taxon>Bacteria</taxon>
        <taxon>Pseudomonadati</taxon>
        <taxon>Acidobacteriota</taxon>
        <taxon>Terriglobia</taxon>
        <taxon>Candidatus Acidiferrales</taxon>
        <taxon>Candidatus Acidiferrum</taxon>
    </lineage>
</organism>
<feature type="domain" description="Cobalamin-independent methionine synthase MetE C-terminal/archaeal" evidence="1">
    <location>
        <begin position="27"/>
        <end position="104"/>
    </location>
</feature>
<dbReference type="Gene3D" id="3.20.20.210">
    <property type="match status" value="1"/>
</dbReference>
<comment type="caution">
    <text evidence="2">The sequence shown here is derived from an EMBL/GenBank/DDBJ whole genome shotgun (WGS) entry which is preliminary data.</text>
</comment>
<dbReference type="GO" id="GO:0008270">
    <property type="term" value="F:zinc ion binding"/>
    <property type="evidence" value="ECO:0007669"/>
    <property type="project" value="InterPro"/>
</dbReference>
<dbReference type="GO" id="GO:0003871">
    <property type="term" value="F:5-methyltetrahydropteroyltriglutamate-homocysteine S-methyltransferase activity"/>
    <property type="evidence" value="ECO:0007669"/>
    <property type="project" value="InterPro"/>
</dbReference>
<evidence type="ECO:0000313" key="3">
    <source>
        <dbReference type="Proteomes" id="UP000567293"/>
    </source>
</evidence>
<protein>
    <submittedName>
        <fullName evidence="2">5-methyltetrahydropteroyltriglutamate--homocysteine S-methyltransferase</fullName>
    </submittedName>
</protein>
<accession>A0A7V8NX29</accession>
<feature type="non-terminal residue" evidence="2">
    <location>
        <position position="1"/>
    </location>
</feature>
<dbReference type="InterPro" id="IPR038071">
    <property type="entry name" value="UROD/MetE-like_sf"/>
</dbReference>